<comment type="caution">
    <text evidence="14">The sequence shown here is derived from an EMBL/GenBank/DDBJ whole genome shotgun (WGS) entry which is preliminary data.</text>
</comment>
<accession>A0A8I0A844</accession>
<comment type="subcellular location">
    <subcellularLocation>
        <location evidence="2">Membrane</location>
        <topology evidence="2">Multi-pass membrane protein</topology>
    </subcellularLocation>
</comment>
<dbReference type="InterPro" id="IPR005467">
    <property type="entry name" value="His_kinase_dom"/>
</dbReference>
<dbReference type="InterPro" id="IPR003660">
    <property type="entry name" value="HAMP_dom"/>
</dbReference>
<evidence type="ECO:0000256" key="9">
    <source>
        <dbReference type="ARBA" id="ARBA00023012"/>
    </source>
</evidence>
<dbReference type="AlphaFoldDB" id="A0A8I0A844"/>
<dbReference type="EC" id="2.7.13.3" evidence="3"/>
<feature type="domain" description="Histidine kinase" evidence="12">
    <location>
        <begin position="237"/>
        <end position="453"/>
    </location>
</feature>
<dbReference type="GO" id="GO:0000155">
    <property type="term" value="F:phosphorelay sensor kinase activity"/>
    <property type="evidence" value="ECO:0007669"/>
    <property type="project" value="InterPro"/>
</dbReference>
<sequence length="453" mass="53376">MKKRKRLPIFLEFSIISSIIIVSIICVYSVVQLISMNMLTIEYEEEQIEKRYEELSYILSNIELKDNTLNDIIKDDDEIIRIYQDNYIKYKSKNDIWDKIPLSTNEELKVNFRYIDWDLYVVLDGKIEIENKDYRIQIVHGDMIFDEIMENYFQTLLISLFIGIILSIIGAIYLSKRFVGRLKNLSNTINEVKENGIKYRVEISNTNDEFDKVNILFNDMLDEVEEAFNEQSRFVSDASHELRTPLTALQGHLRMIKRWGKNDKERLEKSLDICISETERLTKIVGDLLTLSRCDNEIINLSEIEKIQAKQIILQIIEHYKILNNTTKFKLIMDENLMLKIKQDHLKQILIIFIDNAIKYNDKDECVIDINIFEKNENILFNIRDNGKGIPKDEIPYILNRFYKVDKSRKNNNSFGLGLSIADKIISLYGGRIKIYSEEGIYTEIVLKIKNEL</sequence>
<proteinExistence type="predicted"/>
<dbReference type="Proteomes" id="UP000662088">
    <property type="component" value="Unassembled WGS sequence"/>
</dbReference>
<dbReference type="Pfam" id="PF00672">
    <property type="entry name" value="HAMP"/>
    <property type="match status" value="1"/>
</dbReference>
<dbReference type="Gene3D" id="3.30.565.10">
    <property type="entry name" value="Histidine kinase-like ATPase, C-terminal domain"/>
    <property type="match status" value="1"/>
</dbReference>
<evidence type="ECO:0000256" key="2">
    <source>
        <dbReference type="ARBA" id="ARBA00004141"/>
    </source>
</evidence>
<evidence type="ECO:0000256" key="7">
    <source>
        <dbReference type="ARBA" id="ARBA00022777"/>
    </source>
</evidence>
<dbReference type="Pfam" id="PF00512">
    <property type="entry name" value="HisKA"/>
    <property type="match status" value="1"/>
</dbReference>
<keyword evidence="7 14" id="KW-0418">Kinase</keyword>
<dbReference type="InterPro" id="IPR036890">
    <property type="entry name" value="HATPase_C_sf"/>
</dbReference>
<keyword evidence="9" id="KW-0902">Two-component regulatory system</keyword>
<comment type="catalytic activity">
    <reaction evidence="1">
        <text>ATP + protein L-histidine = ADP + protein N-phospho-L-histidine.</text>
        <dbReference type="EC" id="2.7.13.3"/>
    </reaction>
</comment>
<dbReference type="RefSeq" id="WP_186835402.1">
    <property type="nucleotide sequence ID" value="NZ_JACOOQ010000017.1"/>
</dbReference>
<evidence type="ECO:0000256" key="4">
    <source>
        <dbReference type="ARBA" id="ARBA00022553"/>
    </source>
</evidence>
<keyword evidence="8 11" id="KW-1133">Transmembrane helix</keyword>
<evidence type="ECO:0000256" key="11">
    <source>
        <dbReference type="SAM" id="Phobius"/>
    </source>
</evidence>
<dbReference type="PROSITE" id="PS50109">
    <property type="entry name" value="HIS_KIN"/>
    <property type="match status" value="1"/>
</dbReference>
<dbReference type="PRINTS" id="PR00344">
    <property type="entry name" value="BCTRLSENSOR"/>
</dbReference>
<evidence type="ECO:0000313" key="14">
    <source>
        <dbReference type="EMBL" id="MBC5640800.1"/>
    </source>
</evidence>
<keyword evidence="10 11" id="KW-0472">Membrane</keyword>
<dbReference type="SUPFAM" id="SSF55874">
    <property type="entry name" value="ATPase domain of HSP90 chaperone/DNA topoisomerase II/histidine kinase"/>
    <property type="match status" value="1"/>
</dbReference>
<dbReference type="PANTHER" id="PTHR45528:SF12">
    <property type="entry name" value="SENSOR HISTIDINE KINASE ARSS"/>
    <property type="match status" value="1"/>
</dbReference>
<evidence type="ECO:0000256" key="8">
    <source>
        <dbReference type="ARBA" id="ARBA00022989"/>
    </source>
</evidence>
<dbReference type="Gene3D" id="1.10.287.130">
    <property type="match status" value="1"/>
</dbReference>
<dbReference type="InterPro" id="IPR003661">
    <property type="entry name" value="HisK_dim/P_dom"/>
</dbReference>
<feature type="transmembrane region" description="Helical" evidence="11">
    <location>
        <begin position="152"/>
        <end position="174"/>
    </location>
</feature>
<dbReference type="Pfam" id="PF02518">
    <property type="entry name" value="HATPase_c"/>
    <property type="match status" value="1"/>
</dbReference>
<name>A0A8I0A844_9CLOT</name>
<dbReference type="GO" id="GO:0016020">
    <property type="term" value="C:membrane"/>
    <property type="evidence" value="ECO:0007669"/>
    <property type="project" value="UniProtKB-SubCell"/>
</dbReference>
<dbReference type="CDD" id="cd00082">
    <property type="entry name" value="HisKA"/>
    <property type="match status" value="1"/>
</dbReference>
<dbReference type="SMART" id="SM00388">
    <property type="entry name" value="HisKA"/>
    <property type="match status" value="1"/>
</dbReference>
<evidence type="ECO:0000313" key="15">
    <source>
        <dbReference type="Proteomes" id="UP000662088"/>
    </source>
</evidence>
<dbReference type="InterPro" id="IPR050398">
    <property type="entry name" value="HssS/ArlS-like"/>
</dbReference>
<dbReference type="SUPFAM" id="SSF47384">
    <property type="entry name" value="Homodimeric domain of signal transducing histidine kinase"/>
    <property type="match status" value="1"/>
</dbReference>
<dbReference type="SMART" id="SM00387">
    <property type="entry name" value="HATPase_c"/>
    <property type="match status" value="1"/>
</dbReference>
<feature type="domain" description="HAMP" evidence="13">
    <location>
        <begin position="176"/>
        <end position="229"/>
    </location>
</feature>
<keyword evidence="5" id="KW-0808">Transferase</keyword>
<dbReference type="InterPro" id="IPR036097">
    <property type="entry name" value="HisK_dim/P_sf"/>
</dbReference>
<dbReference type="InterPro" id="IPR004358">
    <property type="entry name" value="Sig_transdc_His_kin-like_C"/>
</dbReference>
<organism evidence="14 15">
    <name type="scientific">Clostridium lentum</name>
    <dbReference type="NCBI Taxonomy" id="2763037"/>
    <lineage>
        <taxon>Bacteria</taxon>
        <taxon>Bacillati</taxon>
        <taxon>Bacillota</taxon>
        <taxon>Clostridia</taxon>
        <taxon>Eubacteriales</taxon>
        <taxon>Clostridiaceae</taxon>
        <taxon>Clostridium</taxon>
    </lineage>
</organism>
<evidence type="ECO:0000256" key="5">
    <source>
        <dbReference type="ARBA" id="ARBA00022679"/>
    </source>
</evidence>
<keyword evidence="15" id="KW-1185">Reference proteome</keyword>
<dbReference type="PANTHER" id="PTHR45528">
    <property type="entry name" value="SENSOR HISTIDINE KINASE CPXA"/>
    <property type="match status" value="1"/>
</dbReference>
<evidence type="ECO:0000256" key="10">
    <source>
        <dbReference type="ARBA" id="ARBA00023136"/>
    </source>
</evidence>
<evidence type="ECO:0000259" key="13">
    <source>
        <dbReference type="PROSITE" id="PS50885"/>
    </source>
</evidence>
<keyword evidence="4" id="KW-0597">Phosphoprotein</keyword>
<protein>
    <recommendedName>
        <fullName evidence="3">histidine kinase</fullName>
        <ecNumber evidence="3">2.7.13.3</ecNumber>
    </recommendedName>
</protein>
<dbReference type="CDD" id="cd00075">
    <property type="entry name" value="HATPase"/>
    <property type="match status" value="1"/>
</dbReference>
<dbReference type="EMBL" id="JACOOQ010000017">
    <property type="protein sequence ID" value="MBC5640800.1"/>
    <property type="molecule type" value="Genomic_DNA"/>
</dbReference>
<evidence type="ECO:0000256" key="3">
    <source>
        <dbReference type="ARBA" id="ARBA00012438"/>
    </source>
</evidence>
<dbReference type="Gene3D" id="6.10.340.10">
    <property type="match status" value="1"/>
</dbReference>
<dbReference type="PROSITE" id="PS50885">
    <property type="entry name" value="HAMP"/>
    <property type="match status" value="1"/>
</dbReference>
<evidence type="ECO:0000256" key="1">
    <source>
        <dbReference type="ARBA" id="ARBA00000085"/>
    </source>
</evidence>
<dbReference type="InterPro" id="IPR003594">
    <property type="entry name" value="HATPase_dom"/>
</dbReference>
<feature type="transmembrane region" description="Helical" evidence="11">
    <location>
        <begin position="7"/>
        <end position="31"/>
    </location>
</feature>
<gene>
    <name evidence="14" type="ORF">H8R92_10275</name>
</gene>
<dbReference type="FunFam" id="1.10.287.130:FF:000001">
    <property type="entry name" value="Two-component sensor histidine kinase"/>
    <property type="match status" value="1"/>
</dbReference>
<dbReference type="SMART" id="SM00304">
    <property type="entry name" value="HAMP"/>
    <property type="match status" value="1"/>
</dbReference>
<evidence type="ECO:0000259" key="12">
    <source>
        <dbReference type="PROSITE" id="PS50109"/>
    </source>
</evidence>
<reference evidence="14" key="1">
    <citation type="submission" date="2020-08" db="EMBL/GenBank/DDBJ databases">
        <title>Genome public.</title>
        <authorList>
            <person name="Liu C."/>
            <person name="Sun Q."/>
        </authorList>
    </citation>
    <scope>NUCLEOTIDE SEQUENCE</scope>
    <source>
        <strain evidence="14">NSJ-42</strain>
    </source>
</reference>
<evidence type="ECO:0000256" key="6">
    <source>
        <dbReference type="ARBA" id="ARBA00022692"/>
    </source>
</evidence>
<keyword evidence="6 11" id="KW-0812">Transmembrane</keyword>